<gene>
    <name evidence="2" type="ORF">BI364_09970</name>
</gene>
<name>A0A1D8IP14_9GAMM</name>
<evidence type="ECO:0000256" key="1">
    <source>
        <dbReference type="SAM" id="SignalP"/>
    </source>
</evidence>
<dbReference type="KEGG" id="aprs:BI364_09970"/>
<evidence type="ECO:0000313" key="2">
    <source>
        <dbReference type="EMBL" id="AOU98240.1"/>
    </source>
</evidence>
<dbReference type="Proteomes" id="UP000095401">
    <property type="component" value="Chromosome"/>
</dbReference>
<evidence type="ECO:0008006" key="4">
    <source>
        <dbReference type="Google" id="ProtNLM"/>
    </source>
</evidence>
<sequence length="238" mass="25309">MIRPLALAAALLGLLALGGCAFNHGVTLNNPPPAAKTAFLKGRAFTVGKVTVAPDARPVHETVYHCLPDPMYAKMMKYNLELAFQRAGLTQGKGPAVPVNFEITYRAFKDNIAQGLGPSGLVGTLTFAGFPVIMHIYGVGGAGWFNTGPYWTRQQRIMPAMAAAITGGLKGVQHGKSFYSNLDFFGSDSVGGYFGDKGGFTHHIVTLPYPMTVKEYEQITGKSAAQLAAICKARIAGK</sequence>
<dbReference type="RefSeq" id="WP_070078604.1">
    <property type="nucleotide sequence ID" value="NZ_CP017415.1"/>
</dbReference>
<dbReference type="EMBL" id="CP017415">
    <property type="protein sequence ID" value="AOU98240.1"/>
    <property type="molecule type" value="Genomic_DNA"/>
</dbReference>
<dbReference type="PROSITE" id="PS51257">
    <property type="entry name" value="PROKAR_LIPOPROTEIN"/>
    <property type="match status" value="1"/>
</dbReference>
<feature type="signal peptide" evidence="1">
    <location>
        <begin position="1"/>
        <end position="21"/>
    </location>
</feature>
<protein>
    <recommendedName>
        <fullName evidence="4">Lipoprotein</fullName>
    </recommendedName>
</protein>
<accession>A0A1D8IP14</accession>
<feature type="chain" id="PRO_5009108333" description="Lipoprotein" evidence="1">
    <location>
        <begin position="22"/>
        <end position="238"/>
    </location>
</feature>
<evidence type="ECO:0000313" key="3">
    <source>
        <dbReference type="Proteomes" id="UP000095401"/>
    </source>
</evidence>
<keyword evidence="3" id="KW-1185">Reference proteome</keyword>
<dbReference type="AlphaFoldDB" id="A0A1D8IP14"/>
<keyword evidence="1" id="KW-0732">Signal</keyword>
<reference evidence="3" key="1">
    <citation type="submission" date="2016-09" db="EMBL/GenBank/DDBJ databases">
        <title>Acidihalobacter prosperus F5.</title>
        <authorList>
            <person name="Khaleque H.N."/>
            <person name="Ramsay J.P."/>
            <person name="Kaksonen A.H."/>
            <person name="Boxall N.J."/>
            <person name="Watkin E.L.J."/>
        </authorList>
    </citation>
    <scope>NUCLEOTIDE SEQUENCE [LARGE SCALE GENOMIC DNA]</scope>
    <source>
        <strain evidence="3">F5</strain>
    </source>
</reference>
<proteinExistence type="predicted"/>
<organism evidence="2 3">
    <name type="scientific">Acidihalobacter yilgarnensis</name>
    <dbReference type="NCBI Taxonomy" id="2819280"/>
    <lineage>
        <taxon>Bacteria</taxon>
        <taxon>Pseudomonadati</taxon>
        <taxon>Pseudomonadota</taxon>
        <taxon>Gammaproteobacteria</taxon>
        <taxon>Chromatiales</taxon>
        <taxon>Ectothiorhodospiraceae</taxon>
        <taxon>Acidihalobacter</taxon>
    </lineage>
</organism>